<keyword evidence="2" id="KW-0969">Cilium</keyword>
<dbReference type="Proteomes" id="UP000196534">
    <property type="component" value="Unassembled WGS sequence"/>
</dbReference>
<keyword evidence="2" id="KW-0282">Flagellum</keyword>
<evidence type="ECO:0000313" key="3">
    <source>
        <dbReference type="Proteomes" id="UP000196534"/>
    </source>
</evidence>
<protein>
    <submittedName>
        <fullName evidence="2">Flagellar biosynthesis protein FlhA</fullName>
    </submittedName>
</protein>
<dbReference type="EMBL" id="NDYR01000011">
    <property type="protein sequence ID" value="OUT17534.1"/>
    <property type="molecule type" value="Genomic_DNA"/>
</dbReference>
<proteinExistence type="predicted"/>
<sequence length="70" mass="8074">MQDKTLLSSKEAAKLLGVGVSTLYRYKKLSDFPKPIFFTNVTKRFKRDEVEAFINKRQNEGRPLPQGGER</sequence>
<evidence type="ECO:0000313" key="2">
    <source>
        <dbReference type="EMBL" id="OUT17534.1"/>
    </source>
</evidence>
<dbReference type="SUPFAM" id="SSF46955">
    <property type="entry name" value="Putative DNA-binding domain"/>
    <property type="match status" value="1"/>
</dbReference>
<gene>
    <name evidence="2" type="ORF">B9N61_07415</name>
</gene>
<dbReference type="Gene3D" id="1.10.1660.10">
    <property type="match status" value="1"/>
</dbReference>
<comment type="caution">
    <text evidence="2">The sequence shown here is derived from an EMBL/GenBank/DDBJ whole genome shotgun (WGS) entry which is preliminary data.</text>
</comment>
<organism evidence="2 3">
    <name type="scientific">Campylobacter concisus</name>
    <dbReference type="NCBI Taxonomy" id="199"/>
    <lineage>
        <taxon>Bacteria</taxon>
        <taxon>Pseudomonadati</taxon>
        <taxon>Campylobacterota</taxon>
        <taxon>Epsilonproteobacteria</taxon>
        <taxon>Campylobacterales</taxon>
        <taxon>Campylobacteraceae</taxon>
        <taxon>Campylobacter</taxon>
    </lineage>
</organism>
<accession>A0A1Y5NDK2</accession>
<dbReference type="RefSeq" id="WP_087586575.1">
    <property type="nucleotide sequence ID" value="NZ_CABMKP010000011.1"/>
</dbReference>
<reference evidence="2 3" key="1">
    <citation type="submission" date="2017-04" db="EMBL/GenBank/DDBJ databases">
        <title>Complete genome of Campylobacter concisus ATCC 33237T and draft genomes for an additional eight well characterized C. concisus strains.</title>
        <authorList>
            <person name="Cornelius A.J."/>
            <person name="Miller W.G."/>
            <person name="Lastovica A.J."/>
            <person name="On S.L."/>
            <person name="French N.P."/>
            <person name="Vandenberg O."/>
            <person name="Biggs P.J."/>
        </authorList>
    </citation>
    <scope>NUCLEOTIDE SEQUENCE [LARGE SCALE GENOMIC DNA]</scope>
    <source>
        <strain evidence="2 3">Lasto205.94</strain>
    </source>
</reference>
<feature type="domain" description="Helix-turn-helix" evidence="1">
    <location>
        <begin position="6"/>
        <end position="57"/>
    </location>
</feature>
<name>A0A1Y5NDK2_9BACT</name>
<dbReference type="InterPro" id="IPR009061">
    <property type="entry name" value="DNA-bd_dom_put_sf"/>
</dbReference>
<dbReference type="AlphaFoldDB" id="A0A1Y5NDK2"/>
<evidence type="ECO:0000259" key="1">
    <source>
        <dbReference type="Pfam" id="PF12728"/>
    </source>
</evidence>
<keyword evidence="2" id="KW-0966">Cell projection</keyword>
<dbReference type="InterPro" id="IPR041657">
    <property type="entry name" value="HTH_17"/>
</dbReference>
<dbReference type="Pfam" id="PF12728">
    <property type="entry name" value="HTH_17"/>
    <property type="match status" value="1"/>
</dbReference>